<name>A0AAP0ATP6_9ASPA</name>
<gene>
    <name evidence="2" type="ORF">KSP39_PZI023873</name>
</gene>
<protein>
    <submittedName>
        <fullName evidence="2">Uncharacterized protein</fullName>
    </submittedName>
</protein>
<feature type="compositionally biased region" description="Low complexity" evidence="1">
    <location>
        <begin position="34"/>
        <end position="47"/>
    </location>
</feature>
<evidence type="ECO:0000313" key="2">
    <source>
        <dbReference type="EMBL" id="KAK8914336.1"/>
    </source>
</evidence>
<comment type="caution">
    <text evidence="2">The sequence shown here is derived from an EMBL/GenBank/DDBJ whole genome shotgun (WGS) entry which is preliminary data.</text>
</comment>
<feature type="region of interest" description="Disordered" evidence="1">
    <location>
        <begin position="28"/>
        <end position="67"/>
    </location>
</feature>
<reference evidence="2 3" key="1">
    <citation type="journal article" date="2022" name="Nat. Plants">
        <title>Genomes of leafy and leafless Platanthera orchids illuminate the evolution of mycoheterotrophy.</title>
        <authorList>
            <person name="Li M.H."/>
            <person name="Liu K.W."/>
            <person name="Li Z."/>
            <person name="Lu H.C."/>
            <person name="Ye Q.L."/>
            <person name="Zhang D."/>
            <person name="Wang J.Y."/>
            <person name="Li Y.F."/>
            <person name="Zhong Z.M."/>
            <person name="Liu X."/>
            <person name="Yu X."/>
            <person name="Liu D.K."/>
            <person name="Tu X.D."/>
            <person name="Liu B."/>
            <person name="Hao Y."/>
            <person name="Liao X.Y."/>
            <person name="Jiang Y.T."/>
            <person name="Sun W.H."/>
            <person name="Chen J."/>
            <person name="Chen Y.Q."/>
            <person name="Ai Y."/>
            <person name="Zhai J.W."/>
            <person name="Wu S.S."/>
            <person name="Zhou Z."/>
            <person name="Hsiao Y.Y."/>
            <person name="Wu W.L."/>
            <person name="Chen Y.Y."/>
            <person name="Lin Y.F."/>
            <person name="Hsu J.L."/>
            <person name="Li C.Y."/>
            <person name="Wang Z.W."/>
            <person name="Zhao X."/>
            <person name="Zhong W.Y."/>
            <person name="Ma X.K."/>
            <person name="Ma L."/>
            <person name="Huang J."/>
            <person name="Chen G.Z."/>
            <person name="Huang M.Z."/>
            <person name="Huang L."/>
            <person name="Peng D.H."/>
            <person name="Luo Y.B."/>
            <person name="Zou S.Q."/>
            <person name="Chen S.P."/>
            <person name="Lan S."/>
            <person name="Tsai W.C."/>
            <person name="Van de Peer Y."/>
            <person name="Liu Z.J."/>
        </authorList>
    </citation>
    <scope>NUCLEOTIDE SEQUENCE [LARGE SCALE GENOMIC DNA]</scope>
    <source>
        <strain evidence="2">Lor287</strain>
    </source>
</reference>
<evidence type="ECO:0000313" key="3">
    <source>
        <dbReference type="Proteomes" id="UP001418222"/>
    </source>
</evidence>
<proteinExistence type="predicted"/>
<evidence type="ECO:0000256" key="1">
    <source>
        <dbReference type="SAM" id="MobiDB-lite"/>
    </source>
</evidence>
<accession>A0AAP0ATP6</accession>
<dbReference type="AlphaFoldDB" id="A0AAP0ATP6"/>
<sequence length="67" mass="7728">MATRHSTHPTMARFARPPRRVLDMRLQLYDQTRQYPPVDDQDQTQQPSPRTATSVPTSKFLLASFSP</sequence>
<organism evidence="2 3">
    <name type="scientific">Platanthera zijinensis</name>
    <dbReference type="NCBI Taxonomy" id="2320716"/>
    <lineage>
        <taxon>Eukaryota</taxon>
        <taxon>Viridiplantae</taxon>
        <taxon>Streptophyta</taxon>
        <taxon>Embryophyta</taxon>
        <taxon>Tracheophyta</taxon>
        <taxon>Spermatophyta</taxon>
        <taxon>Magnoliopsida</taxon>
        <taxon>Liliopsida</taxon>
        <taxon>Asparagales</taxon>
        <taxon>Orchidaceae</taxon>
        <taxon>Orchidoideae</taxon>
        <taxon>Orchideae</taxon>
        <taxon>Orchidinae</taxon>
        <taxon>Platanthera</taxon>
    </lineage>
</organism>
<dbReference type="Proteomes" id="UP001418222">
    <property type="component" value="Unassembled WGS sequence"/>
</dbReference>
<keyword evidence="3" id="KW-1185">Reference proteome</keyword>
<dbReference type="EMBL" id="JBBWWQ010000021">
    <property type="protein sequence ID" value="KAK8914336.1"/>
    <property type="molecule type" value="Genomic_DNA"/>
</dbReference>
<feature type="compositionally biased region" description="Polar residues" evidence="1">
    <location>
        <begin position="48"/>
        <end position="57"/>
    </location>
</feature>